<evidence type="ECO:0000313" key="2">
    <source>
        <dbReference type="EMBL" id="MEF3112275.1"/>
    </source>
</evidence>
<dbReference type="EMBL" id="JAVFKM010000001">
    <property type="protein sequence ID" value="MEF3112275.1"/>
    <property type="molecule type" value="Genomic_DNA"/>
</dbReference>
<protein>
    <submittedName>
        <fullName evidence="2">ANTAR domain-containing protein</fullName>
    </submittedName>
</protein>
<dbReference type="Pfam" id="PF03861">
    <property type="entry name" value="ANTAR"/>
    <property type="match status" value="1"/>
</dbReference>
<organism evidence="2 3">
    <name type="scientific">Streptomyces chrestomyceticus</name>
    <dbReference type="NCBI Taxonomy" id="68185"/>
    <lineage>
        <taxon>Bacteria</taxon>
        <taxon>Bacillati</taxon>
        <taxon>Actinomycetota</taxon>
        <taxon>Actinomycetes</taxon>
        <taxon>Kitasatosporales</taxon>
        <taxon>Streptomycetaceae</taxon>
        <taxon>Streptomyces</taxon>
    </lineage>
</organism>
<reference evidence="2 3" key="1">
    <citation type="submission" date="2023-08" db="EMBL/GenBank/DDBJ databases">
        <authorList>
            <person name="Sharma P."/>
            <person name="Verma V."/>
            <person name="Mohan M.K."/>
            <person name="Dubey A.K."/>
        </authorList>
    </citation>
    <scope>NUCLEOTIDE SEQUENCE [LARGE SCALE GENOMIC DNA]</scope>
    <source>
        <strain evidence="2 3">ADP4</strain>
    </source>
</reference>
<feature type="domain" description="ANTAR" evidence="1">
    <location>
        <begin position="30"/>
        <end position="91"/>
    </location>
</feature>
<name>A0ABU7WL63_9ACTN</name>
<dbReference type="InterPro" id="IPR036388">
    <property type="entry name" value="WH-like_DNA-bd_sf"/>
</dbReference>
<proteinExistence type="predicted"/>
<dbReference type="InterPro" id="IPR011006">
    <property type="entry name" value="CheY-like_superfamily"/>
</dbReference>
<dbReference type="RefSeq" id="WP_331785288.1">
    <property type="nucleotide sequence ID" value="NZ_JAVFKM010000001.1"/>
</dbReference>
<dbReference type="SMART" id="SM01012">
    <property type="entry name" value="ANTAR"/>
    <property type="match status" value="1"/>
</dbReference>
<dbReference type="Gene3D" id="1.10.10.10">
    <property type="entry name" value="Winged helix-like DNA-binding domain superfamily/Winged helix DNA-binding domain"/>
    <property type="match status" value="1"/>
</dbReference>
<evidence type="ECO:0000313" key="3">
    <source>
        <dbReference type="Proteomes" id="UP001348265"/>
    </source>
</evidence>
<keyword evidence="3" id="KW-1185">Reference proteome</keyword>
<dbReference type="PROSITE" id="PS50921">
    <property type="entry name" value="ANTAR"/>
    <property type="match status" value="1"/>
</dbReference>
<sequence length="116" mass="12748">MSEPIPVCRPDSAGRPLCLVASPDGHAQQLALLREENRQLREALDSRAAVDQALGMIMALAPCGKHRAWRALVDVSQHTNTKVRTVARLLTEAGEQRVPAPYRRALHRALARLRAG</sequence>
<dbReference type="SUPFAM" id="SSF52172">
    <property type="entry name" value="CheY-like"/>
    <property type="match status" value="1"/>
</dbReference>
<dbReference type="InterPro" id="IPR005561">
    <property type="entry name" value="ANTAR"/>
</dbReference>
<evidence type="ECO:0000259" key="1">
    <source>
        <dbReference type="PROSITE" id="PS50921"/>
    </source>
</evidence>
<accession>A0ABU7WL63</accession>
<dbReference type="Proteomes" id="UP001348265">
    <property type="component" value="Unassembled WGS sequence"/>
</dbReference>
<comment type="caution">
    <text evidence="2">The sequence shown here is derived from an EMBL/GenBank/DDBJ whole genome shotgun (WGS) entry which is preliminary data.</text>
</comment>
<gene>
    <name evidence="2" type="ORF">RB636_03535</name>
</gene>